<dbReference type="RefSeq" id="WP_159665380.1">
    <property type="nucleotide sequence ID" value="NZ_WUUS01000004.1"/>
</dbReference>
<dbReference type="SUPFAM" id="SSF56784">
    <property type="entry name" value="HAD-like"/>
    <property type="match status" value="1"/>
</dbReference>
<dbReference type="InterPro" id="IPR051400">
    <property type="entry name" value="HAD-like_hydrolase"/>
</dbReference>
<dbReference type="NCBIfam" id="TIGR01549">
    <property type="entry name" value="HAD-SF-IA-v1"/>
    <property type="match status" value="1"/>
</dbReference>
<dbReference type="GO" id="GO:0016787">
    <property type="term" value="F:hydrolase activity"/>
    <property type="evidence" value="ECO:0007669"/>
    <property type="project" value="UniProtKB-KW"/>
</dbReference>
<proteinExistence type="inferred from homology"/>
<dbReference type="GO" id="GO:0044281">
    <property type="term" value="P:small molecule metabolic process"/>
    <property type="evidence" value="ECO:0007669"/>
    <property type="project" value="UniProtKB-ARBA"/>
</dbReference>
<dbReference type="OrthoDB" id="27736at2157"/>
<evidence type="ECO:0000313" key="6">
    <source>
        <dbReference type="Proteomes" id="UP000437065"/>
    </source>
</evidence>
<keyword evidence="4" id="KW-0460">Magnesium</keyword>
<dbReference type="Pfam" id="PF00702">
    <property type="entry name" value="Hydrolase"/>
    <property type="match status" value="1"/>
</dbReference>
<evidence type="ECO:0000313" key="5">
    <source>
        <dbReference type="EMBL" id="MXR41294.1"/>
    </source>
</evidence>
<dbReference type="EMBL" id="WUUS01000004">
    <property type="protein sequence ID" value="MXR41294.1"/>
    <property type="molecule type" value="Genomic_DNA"/>
</dbReference>
<dbReference type="SFLD" id="SFLDS00003">
    <property type="entry name" value="Haloacid_Dehalogenase"/>
    <property type="match status" value="1"/>
</dbReference>
<comment type="cofactor">
    <cofactor evidence="1">
        <name>Mg(2+)</name>
        <dbReference type="ChEBI" id="CHEBI:18420"/>
    </cofactor>
</comment>
<comment type="caution">
    <text evidence="5">The sequence shown here is derived from an EMBL/GenBank/DDBJ whole genome shotgun (WGS) entry which is preliminary data.</text>
</comment>
<evidence type="ECO:0000256" key="2">
    <source>
        <dbReference type="ARBA" id="ARBA00007958"/>
    </source>
</evidence>
<evidence type="ECO:0000256" key="3">
    <source>
        <dbReference type="ARBA" id="ARBA00022801"/>
    </source>
</evidence>
<dbReference type="NCBIfam" id="TIGR01509">
    <property type="entry name" value="HAD-SF-IA-v3"/>
    <property type="match status" value="1"/>
</dbReference>
<sequence length="228" mass="23927">MAVVFDLDGTLCVDDQSPAAMLSAACDRVGVEPFCDADEFVATWTKVDDADTEAGFYREQFRIVAERRADDPSVPDPHSPVLTELAAAYDAERDHRRVSFVPGAEVALEAAVASDRPVGLVTNGSRETQTTKLAALGVRDRFDACVFAEPGGPAKPDPEPFEAALERLGVEAGETTAVGDSLDADIAGANALGIEAVWYRGGSGRPVPGGGPSPDHTIDAMAELAELI</sequence>
<comment type="similarity">
    <text evidence="2">Belongs to the HAD-like hydrolase superfamily.</text>
</comment>
<dbReference type="SFLD" id="SFLDG01129">
    <property type="entry name" value="C1.5:_HAD__Beta-PGM__Phosphata"/>
    <property type="match status" value="1"/>
</dbReference>
<gene>
    <name evidence="5" type="ORF">GRX01_08080</name>
</gene>
<dbReference type="PANTHER" id="PTHR46470">
    <property type="entry name" value="N-ACYLNEURAMINATE-9-PHOSPHATASE"/>
    <property type="match status" value="1"/>
</dbReference>
<dbReference type="InterPro" id="IPR036412">
    <property type="entry name" value="HAD-like_sf"/>
</dbReference>
<keyword evidence="3 5" id="KW-0378">Hydrolase</keyword>
<protein>
    <submittedName>
        <fullName evidence="5">HAD-IA family hydrolase</fullName>
    </submittedName>
</protein>
<dbReference type="Proteomes" id="UP000437065">
    <property type="component" value="Unassembled WGS sequence"/>
</dbReference>
<keyword evidence="6" id="KW-1185">Reference proteome</keyword>
<reference evidence="5 6" key="1">
    <citation type="submission" date="2019-12" db="EMBL/GenBank/DDBJ databases">
        <title>Isolation and characterization of three novel carbon monoxide-oxidizing members of Halobacteria from salione crusts and soils.</title>
        <authorList>
            <person name="Myers M.R."/>
            <person name="King G.M."/>
        </authorList>
    </citation>
    <scope>NUCLEOTIDE SEQUENCE [LARGE SCALE GENOMIC DNA]</scope>
    <source>
        <strain evidence="5 6">WSA2</strain>
    </source>
</reference>
<dbReference type="Gene3D" id="3.40.50.1000">
    <property type="entry name" value="HAD superfamily/HAD-like"/>
    <property type="match status" value="1"/>
</dbReference>
<dbReference type="Gene3D" id="1.20.120.710">
    <property type="entry name" value="Haloacid dehalogenase hydrolase-like domain"/>
    <property type="match status" value="1"/>
</dbReference>
<evidence type="ECO:0000256" key="1">
    <source>
        <dbReference type="ARBA" id="ARBA00001946"/>
    </source>
</evidence>
<accession>A0A6B0SQT1</accession>
<dbReference type="AlphaFoldDB" id="A0A6B0SQT1"/>
<evidence type="ECO:0000256" key="4">
    <source>
        <dbReference type="ARBA" id="ARBA00022842"/>
    </source>
</evidence>
<dbReference type="InterPro" id="IPR006439">
    <property type="entry name" value="HAD-SF_hydro_IA"/>
</dbReference>
<organism evidence="5 6">
    <name type="scientific">Halobaculum saliterrae</name>
    <dbReference type="NCBI Taxonomy" id="2073113"/>
    <lineage>
        <taxon>Archaea</taxon>
        <taxon>Methanobacteriati</taxon>
        <taxon>Methanobacteriota</taxon>
        <taxon>Stenosarchaea group</taxon>
        <taxon>Halobacteria</taxon>
        <taxon>Halobacteriales</taxon>
        <taxon>Haloferacaceae</taxon>
        <taxon>Halobaculum</taxon>
    </lineage>
</organism>
<dbReference type="InterPro" id="IPR023214">
    <property type="entry name" value="HAD_sf"/>
</dbReference>
<name>A0A6B0SQT1_9EURY</name>